<gene>
    <name evidence="2" type="ORF">IAB31_12765</name>
</gene>
<comment type="caution">
    <text evidence="2">The sequence shown here is derived from an EMBL/GenBank/DDBJ whole genome shotgun (WGS) entry which is preliminary data.</text>
</comment>
<organism evidence="2 3">
    <name type="scientific">Candidatus Choladousia intestinavium</name>
    <dbReference type="NCBI Taxonomy" id="2840727"/>
    <lineage>
        <taxon>Bacteria</taxon>
        <taxon>Bacillati</taxon>
        <taxon>Bacillota</taxon>
        <taxon>Clostridia</taxon>
        <taxon>Lachnospirales</taxon>
        <taxon>Lachnospiraceae</taxon>
        <taxon>Lachnospiraceae incertae sedis</taxon>
        <taxon>Candidatus Choladousia</taxon>
    </lineage>
</organism>
<dbReference type="GO" id="GO:0005886">
    <property type="term" value="C:plasma membrane"/>
    <property type="evidence" value="ECO:0007669"/>
    <property type="project" value="TreeGrafter"/>
</dbReference>
<reference evidence="2" key="2">
    <citation type="journal article" date="2021" name="PeerJ">
        <title>Extensive microbial diversity within the chicken gut microbiome revealed by metagenomics and culture.</title>
        <authorList>
            <person name="Gilroy R."/>
            <person name="Ravi A."/>
            <person name="Getino M."/>
            <person name="Pursley I."/>
            <person name="Horton D.L."/>
            <person name="Alikhan N.F."/>
            <person name="Baker D."/>
            <person name="Gharbi K."/>
            <person name="Hall N."/>
            <person name="Watson M."/>
            <person name="Adriaenssens E.M."/>
            <person name="Foster-Nyarko E."/>
            <person name="Jarju S."/>
            <person name="Secka A."/>
            <person name="Antonio M."/>
            <person name="Oren A."/>
            <person name="Chaudhuri R.R."/>
            <person name="La Ragione R."/>
            <person name="Hildebrand F."/>
            <person name="Pallen M.J."/>
        </authorList>
    </citation>
    <scope>NUCLEOTIDE SEQUENCE</scope>
    <source>
        <strain evidence="2">ChiSjej4B22-8148</strain>
    </source>
</reference>
<feature type="transmembrane region" description="Helical" evidence="1">
    <location>
        <begin position="72"/>
        <end position="93"/>
    </location>
</feature>
<dbReference type="Proteomes" id="UP000886757">
    <property type="component" value="Unassembled WGS sequence"/>
</dbReference>
<dbReference type="InterPro" id="IPR006750">
    <property type="entry name" value="YdcZ"/>
</dbReference>
<keyword evidence="1" id="KW-0472">Membrane</keyword>
<evidence type="ECO:0000313" key="3">
    <source>
        <dbReference type="Proteomes" id="UP000886757"/>
    </source>
</evidence>
<accession>A0A9D1AER2</accession>
<dbReference type="AlphaFoldDB" id="A0A9D1AER2"/>
<dbReference type="PANTHER" id="PTHR34821:SF2">
    <property type="entry name" value="INNER MEMBRANE PROTEIN YDCZ"/>
    <property type="match status" value="1"/>
</dbReference>
<reference evidence="2" key="1">
    <citation type="submission" date="2020-10" db="EMBL/GenBank/DDBJ databases">
        <authorList>
            <person name="Gilroy R."/>
        </authorList>
    </citation>
    <scope>NUCLEOTIDE SEQUENCE</scope>
    <source>
        <strain evidence="2">ChiSjej4B22-8148</strain>
    </source>
</reference>
<keyword evidence="1" id="KW-1133">Transmembrane helix</keyword>
<protein>
    <submittedName>
        <fullName evidence="2">DMT family transporter</fullName>
    </submittedName>
</protein>
<evidence type="ECO:0000256" key="1">
    <source>
        <dbReference type="SAM" id="Phobius"/>
    </source>
</evidence>
<feature type="transmembrane region" description="Helical" evidence="1">
    <location>
        <begin position="12"/>
        <end position="33"/>
    </location>
</feature>
<evidence type="ECO:0000313" key="2">
    <source>
        <dbReference type="EMBL" id="HIR14781.1"/>
    </source>
</evidence>
<feature type="transmembrane region" description="Helical" evidence="1">
    <location>
        <begin position="45"/>
        <end position="66"/>
    </location>
</feature>
<dbReference type="EMBL" id="DVGK01000149">
    <property type="protein sequence ID" value="HIR14781.1"/>
    <property type="molecule type" value="Genomic_DNA"/>
</dbReference>
<dbReference type="PANTHER" id="PTHR34821">
    <property type="entry name" value="INNER MEMBRANE PROTEIN YDCZ"/>
    <property type="match status" value="1"/>
</dbReference>
<proteinExistence type="predicted"/>
<name>A0A9D1AER2_9FIRM</name>
<keyword evidence="1" id="KW-0812">Transmembrane</keyword>
<sequence length="156" mass="16810">MLDRSNSGGWEYIVISMAAGISVVLSRTVNARLSEQTGALQGSLINHLAGIPVCLVLALCLPETAVHGSFRLWMWCGGILGVISVAVCNVIVPRIPACKLTLFTFCGQLFCGIALDILNGRELNEREFHAGLLVSMGIAVSQLSAVWKKRKKIMGR</sequence>
<dbReference type="Pfam" id="PF04657">
    <property type="entry name" value="DMT_YdcZ"/>
    <property type="match status" value="1"/>
</dbReference>
<feature type="transmembrane region" description="Helical" evidence="1">
    <location>
        <begin position="100"/>
        <end position="118"/>
    </location>
</feature>
<feature type="transmembrane region" description="Helical" evidence="1">
    <location>
        <begin position="130"/>
        <end position="147"/>
    </location>
</feature>